<evidence type="ECO:0000313" key="4">
    <source>
        <dbReference type="Proteomes" id="UP000694563"/>
    </source>
</evidence>
<accession>A0A8C3XYZ7</accession>
<evidence type="ECO:0000313" key="3">
    <source>
        <dbReference type="Ensembl" id="ENSCUSP00005005021.1"/>
    </source>
</evidence>
<dbReference type="GO" id="GO:0006355">
    <property type="term" value="P:regulation of DNA-templated transcription"/>
    <property type="evidence" value="ECO:0007669"/>
    <property type="project" value="InterPro"/>
</dbReference>
<evidence type="ECO:0000256" key="1">
    <source>
        <dbReference type="SAM" id="MobiDB-lite"/>
    </source>
</evidence>
<dbReference type="SMART" id="SM00349">
    <property type="entry name" value="KRAB"/>
    <property type="match status" value="1"/>
</dbReference>
<dbReference type="Gene3D" id="6.10.140.140">
    <property type="match status" value="1"/>
</dbReference>
<dbReference type="InterPro" id="IPR036051">
    <property type="entry name" value="KRAB_dom_sf"/>
</dbReference>
<proteinExistence type="predicted"/>
<dbReference type="PROSITE" id="PS50805">
    <property type="entry name" value="KRAB"/>
    <property type="match status" value="1"/>
</dbReference>
<dbReference type="InterPro" id="IPR001909">
    <property type="entry name" value="KRAB"/>
</dbReference>
<dbReference type="Pfam" id="PF01352">
    <property type="entry name" value="KRAB"/>
    <property type="match status" value="1"/>
</dbReference>
<dbReference type="CDD" id="cd07765">
    <property type="entry name" value="KRAB_A-box"/>
    <property type="match status" value="1"/>
</dbReference>
<dbReference type="AlphaFoldDB" id="A0A8C3XYZ7"/>
<dbReference type="PANTHER" id="PTHR23232">
    <property type="entry name" value="KRAB DOMAIN C2H2 ZINC FINGER"/>
    <property type="match status" value="1"/>
</dbReference>
<keyword evidence="4" id="KW-1185">Reference proteome</keyword>
<reference evidence="3" key="3">
    <citation type="submission" date="2025-09" db="UniProtKB">
        <authorList>
            <consortium name="Ensembl"/>
        </authorList>
    </citation>
    <scope>IDENTIFICATION</scope>
</reference>
<reference evidence="3" key="1">
    <citation type="submission" date="2020-10" db="EMBL/GenBank/DDBJ databases">
        <title>Catharus ustulatus (Swainson's thrush) genome, bCatUst1, primary haplotype v2.</title>
        <authorList>
            <person name="Delmore K."/>
            <person name="Vafadar M."/>
            <person name="Formenti G."/>
            <person name="Chow W."/>
            <person name="Pelan S."/>
            <person name="Howe K."/>
            <person name="Rhie A."/>
            <person name="Mountcastle J."/>
            <person name="Haase B."/>
            <person name="Fedrigo O."/>
            <person name="Jarvis E.D."/>
        </authorList>
    </citation>
    <scope>NUCLEOTIDE SEQUENCE [LARGE SCALE GENOMIC DNA]</scope>
</reference>
<name>A0A8C3XYZ7_CATUS</name>
<protein>
    <recommendedName>
        <fullName evidence="2">KRAB domain-containing protein</fullName>
    </recommendedName>
</protein>
<dbReference type="SUPFAM" id="SSF109640">
    <property type="entry name" value="KRAB domain (Kruppel-associated box)"/>
    <property type="match status" value="1"/>
</dbReference>
<feature type="region of interest" description="Disordered" evidence="1">
    <location>
        <begin position="80"/>
        <end position="136"/>
    </location>
</feature>
<organism evidence="3 4">
    <name type="scientific">Catharus ustulatus</name>
    <name type="common">Russet-backed thrush</name>
    <name type="synonym">Hylocichla ustulatus</name>
    <dbReference type="NCBI Taxonomy" id="91951"/>
    <lineage>
        <taxon>Eukaryota</taxon>
        <taxon>Metazoa</taxon>
        <taxon>Chordata</taxon>
        <taxon>Craniata</taxon>
        <taxon>Vertebrata</taxon>
        <taxon>Euteleostomi</taxon>
        <taxon>Archelosauria</taxon>
        <taxon>Archosauria</taxon>
        <taxon>Dinosauria</taxon>
        <taxon>Saurischia</taxon>
        <taxon>Theropoda</taxon>
        <taxon>Coelurosauria</taxon>
        <taxon>Aves</taxon>
        <taxon>Neognathae</taxon>
        <taxon>Neoaves</taxon>
        <taxon>Telluraves</taxon>
        <taxon>Australaves</taxon>
        <taxon>Passeriformes</taxon>
        <taxon>Turdidae</taxon>
        <taxon>Catharus</taxon>
    </lineage>
</organism>
<dbReference type="Proteomes" id="UP000694563">
    <property type="component" value="Chromosome 1"/>
</dbReference>
<feature type="domain" description="KRAB" evidence="2">
    <location>
        <begin position="7"/>
        <end position="99"/>
    </location>
</feature>
<dbReference type="InterPro" id="IPR050169">
    <property type="entry name" value="Krueppel_C2H2_ZnF"/>
</dbReference>
<evidence type="ECO:0000259" key="2">
    <source>
        <dbReference type="PROSITE" id="PS50805"/>
    </source>
</evidence>
<reference evidence="3" key="2">
    <citation type="submission" date="2025-08" db="UniProtKB">
        <authorList>
            <consortium name="Ensembl"/>
        </authorList>
    </citation>
    <scope>IDENTIFICATION</scope>
</reference>
<dbReference type="Ensembl" id="ENSCUST00005005228.1">
    <property type="protein sequence ID" value="ENSCUSP00005005021.1"/>
    <property type="gene ID" value="ENSCUSG00005003228.1"/>
</dbReference>
<dbReference type="PANTHER" id="PTHR23232:SF118">
    <property type="entry name" value="ZINC FINGER PROTEIN 746"/>
    <property type="match status" value="1"/>
</dbReference>
<sequence length="171" mass="19011">VGLDVPLTFDDISVYFNELEWERLERWQKDLYRAVMRGNYETLVSLGKAWGLHGQILINPPSSAPQPDYAVSKPDILSWMERDEELGDKEGQEPPWTRSGHGQEPPRAAGEMDKADEAPGDESPMEAGPGGCQEEVAVPGDLAFVRKEVLTPWIKAPRSTVNLHSKRNGCA</sequence>